<dbReference type="PANTHER" id="PTHR47637:SF1">
    <property type="entry name" value="CHAPERONE SURA"/>
    <property type="match status" value="1"/>
</dbReference>
<evidence type="ECO:0000256" key="3">
    <source>
        <dbReference type="ARBA" id="ARBA00022764"/>
    </source>
</evidence>
<evidence type="ECO:0000313" key="12">
    <source>
        <dbReference type="EMBL" id="MBB5660850.1"/>
    </source>
</evidence>
<dbReference type="EMBL" id="JACIJB010000006">
    <property type="protein sequence ID" value="MBB5660850.1"/>
    <property type="molecule type" value="Genomic_DNA"/>
</dbReference>
<keyword evidence="13" id="KW-1185">Reference proteome</keyword>
<keyword evidence="5" id="KW-0143">Chaperone</keyword>
<proteinExistence type="predicted"/>
<feature type="signal peptide" evidence="10">
    <location>
        <begin position="1"/>
        <end position="19"/>
    </location>
</feature>
<dbReference type="Pfam" id="PF09312">
    <property type="entry name" value="SurA_N"/>
    <property type="match status" value="1"/>
</dbReference>
<evidence type="ECO:0000259" key="11">
    <source>
        <dbReference type="PROSITE" id="PS50198"/>
    </source>
</evidence>
<evidence type="ECO:0000256" key="6">
    <source>
        <dbReference type="ARBA" id="ARBA00023235"/>
    </source>
</evidence>
<dbReference type="PROSITE" id="PS50198">
    <property type="entry name" value="PPIC_PPIASE_2"/>
    <property type="match status" value="2"/>
</dbReference>
<dbReference type="InterPro" id="IPR015391">
    <property type="entry name" value="SurA_N"/>
</dbReference>
<accession>A0A7W9E8K5</accession>
<evidence type="ECO:0000256" key="5">
    <source>
        <dbReference type="ARBA" id="ARBA00023186"/>
    </source>
</evidence>
<dbReference type="RefSeq" id="WP_241153154.1">
    <property type="nucleotide sequence ID" value="NZ_JACIJB010000006.1"/>
</dbReference>
<dbReference type="InterPro" id="IPR000297">
    <property type="entry name" value="PPIase_PpiC"/>
</dbReference>
<keyword evidence="6 9" id="KW-0413">Isomerase</keyword>
<dbReference type="Proteomes" id="UP000548978">
    <property type="component" value="Unassembled WGS sequence"/>
</dbReference>
<dbReference type="InterPro" id="IPR046357">
    <property type="entry name" value="PPIase_dom_sf"/>
</dbReference>
<dbReference type="SUPFAM" id="SSF109998">
    <property type="entry name" value="Triger factor/SurA peptide-binding domain-like"/>
    <property type="match status" value="1"/>
</dbReference>
<feature type="domain" description="PpiC" evidence="11">
    <location>
        <begin position="195"/>
        <end position="293"/>
    </location>
</feature>
<dbReference type="Pfam" id="PF00639">
    <property type="entry name" value="Rotamase"/>
    <property type="match status" value="2"/>
</dbReference>
<feature type="chain" id="PRO_5030909384" description="Parvulin-like PPIase" evidence="10">
    <location>
        <begin position="20"/>
        <end position="439"/>
    </location>
</feature>
<keyword evidence="2 10" id="KW-0732">Signal</keyword>
<protein>
    <recommendedName>
        <fullName evidence="1">Parvulin-like PPIase</fullName>
    </recommendedName>
    <alternativeName>
        <fullName evidence="7">Peptidyl-prolyl cis-trans isomerase plp</fullName>
    </alternativeName>
    <alternativeName>
        <fullName evidence="8">Rotamase plp</fullName>
    </alternativeName>
</protein>
<keyword evidence="4 9" id="KW-0697">Rotamase</keyword>
<name>A0A7W9E8K5_9CAUL</name>
<sequence length="439" mass="47293">MRTVIAVAALLAVASPALAQTAPTSAGTLDPAANRPAQPRAVAEPQFVLADGIVATVNDRIITGFDLRQRMLLIIIMSEVQPTAENVAQIQREALDMLIEEHLQAEEIAKFPTLIITDADVDAEIAAMAEQAGMAPDQYMQALASAGIHARTIREQIRTAIGWRELVGGRFASRARVSRSQVEQSLRKYEEAATKKQYLIGEIYIDANRVGGMQAAITGGQQLIQQMIQGAPFQAVAQQFSAAPTAVRGGDAGWVIEGTVAPALQQAFDNLDIGQLSNPIVVEGGVYIIYMRDKREGSGTSLVQLSQIMVELPETASEAEVEAAARRLMAVRPELTCQTMVARAASEPGLLGSDLGESDVLNLAPQFQPFARSAEVGQVSEPIRTPLGLHLVGVCGRRVGSADMPTYRDVESQLLRANLAMLGRRYMRDLRADALIEMK</sequence>
<organism evidence="12 13">
    <name type="scientific">Brevundimonas halotolerans</name>
    <dbReference type="NCBI Taxonomy" id="69670"/>
    <lineage>
        <taxon>Bacteria</taxon>
        <taxon>Pseudomonadati</taxon>
        <taxon>Pseudomonadota</taxon>
        <taxon>Alphaproteobacteria</taxon>
        <taxon>Caulobacterales</taxon>
        <taxon>Caulobacteraceae</taxon>
        <taxon>Brevundimonas</taxon>
    </lineage>
</organism>
<dbReference type="Gene3D" id="3.10.50.40">
    <property type="match status" value="2"/>
</dbReference>
<dbReference type="InterPro" id="IPR050280">
    <property type="entry name" value="OMP_Chaperone_SurA"/>
</dbReference>
<evidence type="ECO:0000313" key="13">
    <source>
        <dbReference type="Proteomes" id="UP000548978"/>
    </source>
</evidence>
<dbReference type="GO" id="GO:0003755">
    <property type="term" value="F:peptidyl-prolyl cis-trans isomerase activity"/>
    <property type="evidence" value="ECO:0007669"/>
    <property type="project" value="UniProtKB-KW"/>
</dbReference>
<dbReference type="Gene3D" id="1.10.4030.10">
    <property type="entry name" value="Porin chaperone SurA, peptide-binding domain"/>
    <property type="match status" value="1"/>
</dbReference>
<gene>
    <name evidence="12" type="ORF">FHS65_001603</name>
</gene>
<evidence type="ECO:0000256" key="1">
    <source>
        <dbReference type="ARBA" id="ARBA00018370"/>
    </source>
</evidence>
<keyword evidence="3" id="KW-0574">Periplasm</keyword>
<comment type="caution">
    <text evidence="12">The sequence shown here is derived from an EMBL/GenBank/DDBJ whole genome shotgun (WGS) entry which is preliminary data.</text>
</comment>
<dbReference type="InterPro" id="IPR027304">
    <property type="entry name" value="Trigger_fact/SurA_dom_sf"/>
</dbReference>
<evidence type="ECO:0000256" key="10">
    <source>
        <dbReference type="SAM" id="SignalP"/>
    </source>
</evidence>
<evidence type="ECO:0000256" key="4">
    <source>
        <dbReference type="ARBA" id="ARBA00023110"/>
    </source>
</evidence>
<dbReference type="AlphaFoldDB" id="A0A7W9E8K5"/>
<evidence type="ECO:0000256" key="8">
    <source>
        <dbReference type="ARBA" id="ARBA00031484"/>
    </source>
</evidence>
<dbReference type="PANTHER" id="PTHR47637">
    <property type="entry name" value="CHAPERONE SURA"/>
    <property type="match status" value="1"/>
</dbReference>
<reference evidence="12 13" key="1">
    <citation type="submission" date="2020-08" db="EMBL/GenBank/DDBJ databases">
        <title>Genomic Encyclopedia of Type Strains, Phase IV (KMG-IV): sequencing the most valuable type-strain genomes for metagenomic binning, comparative biology and taxonomic classification.</title>
        <authorList>
            <person name="Goeker M."/>
        </authorList>
    </citation>
    <scope>NUCLEOTIDE SEQUENCE [LARGE SCALE GENOMIC DNA]</scope>
    <source>
        <strain evidence="12 13">DSM 24448</strain>
    </source>
</reference>
<evidence type="ECO:0000256" key="7">
    <source>
        <dbReference type="ARBA" id="ARBA00030642"/>
    </source>
</evidence>
<evidence type="ECO:0000256" key="9">
    <source>
        <dbReference type="PROSITE-ProRule" id="PRU00278"/>
    </source>
</evidence>
<evidence type="ECO:0000256" key="2">
    <source>
        <dbReference type="ARBA" id="ARBA00022729"/>
    </source>
</evidence>
<dbReference type="SUPFAM" id="SSF54534">
    <property type="entry name" value="FKBP-like"/>
    <property type="match status" value="2"/>
</dbReference>
<feature type="domain" description="PpiC" evidence="11">
    <location>
        <begin position="300"/>
        <end position="396"/>
    </location>
</feature>